<keyword evidence="4" id="KW-1185">Reference proteome</keyword>
<dbReference type="RefSeq" id="WP_306679819.1">
    <property type="nucleotide sequence ID" value="NZ_JAVDBT010000005.1"/>
</dbReference>
<name>A0ABU0VWK6_9RHOB</name>
<proteinExistence type="inferred from homology"/>
<sequence length="316" mass="31977">MIRTMFTAAAALSLSGLAAFAEPAVVMAPGGAGGGYDATARLPLEAMQKDGIFTDGANYTNKGGAGGTIGLTEFVGANTGNDNAIMSMGVIMVGGILLNNSTVTLDDVTPLVRLTNDTGVIAVAPDSPIQSVDDLVAAMKADIGAVSISGGSSGGVDHITMALIAKNIGLDPAALNYIPYDSGAESVTAVGGGAVVLAVSGVSEFKPMADAGRIKIIAVTSEGRVDGIDAPSLTEAGIPVVTGNWRGIVGAGGMSDAGKAMWIDRFTKMHEGQAWKDTLALQGWEDAFLAGDDFAAFLEQEKELTAAVLKEVGLIQ</sequence>
<keyword evidence="2" id="KW-0732">Signal</keyword>
<dbReference type="Proteomes" id="UP001239680">
    <property type="component" value="Unassembled WGS sequence"/>
</dbReference>
<dbReference type="Gene3D" id="3.40.190.150">
    <property type="entry name" value="Bordetella uptake gene, domain 1"/>
    <property type="match status" value="1"/>
</dbReference>
<dbReference type="Gene3D" id="3.40.190.10">
    <property type="entry name" value="Periplasmic binding protein-like II"/>
    <property type="match status" value="1"/>
</dbReference>
<comment type="caution">
    <text evidence="3">The sequence shown here is derived from an EMBL/GenBank/DDBJ whole genome shotgun (WGS) entry which is preliminary data.</text>
</comment>
<dbReference type="InterPro" id="IPR042100">
    <property type="entry name" value="Bug_dom1"/>
</dbReference>
<reference evidence="3 4" key="1">
    <citation type="submission" date="2023-08" db="EMBL/GenBank/DDBJ databases">
        <title>Characterization of two Paracoccaceae strains isolated from Phycosphere and proposal of Xinfangfangia lacusdiani sp. nov.</title>
        <authorList>
            <person name="Deng Y."/>
            <person name="Zhang Y.Q."/>
        </authorList>
    </citation>
    <scope>NUCLEOTIDE SEQUENCE [LARGE SCALE GENOMIC DNA]</scope>
    <source>
        <strain evidence="3 4">CPCC 101601</strain>
    </source>
</reference>
<organism evidence="3 4">
    <name type="scientific">Pseudogemmobacter lacusdianii</name>
    <dbReference type="NCBI Taxonomy" id="3069608"/>
    <lineage>
        <taxon>Bacteria</taxon>
        <taxon>Pseudomonadati</taxon>
        <taxon>Pseudomonadota</taxon>
        <taxon>Alphaproteobacteria</taxon>
        <taxon>Rhodobacterales</taxon>
        <taxon>Paracoccaceae</taxon>
        <taxon>Pseudogemmobacter</taxon>
    </lineage>
</organism>
<feature type="chain" id="PRO_5047218393" evidence="2">
    <location>
        <begin position="22"/>
        <end position="316"/>
    </location>
</feature>
<dbReference type="PANTHER" id="PTHR42928">
    <property type="entry name" value="TRICARBOXYLATE-BINDING PROTEIN"/>
    <property type="match status" value="1"/>
</dbReference>
<comment type="similarity">
    <text evidence="1">Belongs to the UPF0065 (bug) family.</text>
</comment>
<dbReference type="PIRSF" id="PIRSF017082">
    <property type="entry name" value="YflP"/>
    <property type="match status" value="1"/>
</dbReference>
<dbReference type="EMBL" id="JAVDBT010000005">
    <property type="protein sequence ID" value="MDQ2066125.1"/>
    <property type="molecule type" value="Genomic_DNA"/>
</dbReference>
<gene>
    <name evidence="3" type="ORF">Q9295_07060</name>
</gene>
<protein>
    <submittedName>
        <fullName evidence="3">Tripartite tricarboxylate transporter substrate-binding protein</fullName>
    </submittedName>
</protein>
<evidence type="ECO:0000313" key="3">
    <source>
        <dbReference type="EMBL" id="MDQ2066125.1"/>
    </source>
</evidence>
<accession>A0ABU0VWK6</accession>
<evidence type="ECO:0000256" key="1">
    <source>
        <dbReference type="ARBA" id="ARBA00006987"/>
    </source>
</evidence>
<evidence type="ECO:0000256" key="2">
    <source>
        <dbReference type="SAM" id="SignalP"/>
    </source>
</evidence>
<dbReference type="Pfam" id="PF03401">
    <property type="entry name" value="TctC"/>
    <property type="match status" value="1"/>
</dbReference>
<evidence type="ECO:0000313" key="4">
    <source>
        <dbReference type="Proteomes" id="UP001239680"/>
    </source>
</evidence>
<dbReference type="InterPro" id="IPR005064">
    <property type="entry name" value="BUG"/>
</dbReference>
<feature type="signal peptide" evidence="2">
    <location>
        <begin position="1"/>
        <end position="21"/>
    </location>
</feature>
<dbReference type="PANTHER" id="PTHR42928:SF3">
    <property type="entry name" value="UPF0065 PROTEIN YFLP"/>
    <property type="match status" value="1"/>
</dbReference>
<dbReference type="CDD" id="cd07012">
    <property type="entry name" value="PBP2_Bug_TTT"/>
    <property type="match status" value="1"/>
</dbReference>